<evidence type="ECO:0000256" key="2">
    <source>
        <dbReference type="ARBA" id="ARBA00009810"/>
    </source>
</evidence>
<dbReference type="PANTHER" id="PTHR32552">
    <property type="entry name" value="FERRICHROME IRON RECEPTOR-RELATED"/>
    <property type="match status" value="1"/>
</dbReference>
<name>A0A239SCS2_9BURK</name>
<dbReference type="CDD" id="cd01347">
    <property type="entry name" value="ligand_gated_channel"/>
    <property type="match status" value="1"/>
</dbReference>
<reference evidence="19 20" key="1">
    <citation type="submission" date="2017-06" db="EMBL/GenBank/DDBJ databases">
        <authorList>
            <consortium name="Pathogen Informatics"/>
        </authorList>
    </citation>
    <scope>NUCLEOTIDE SEQUENCE [LARGE SCALE GENOMIC DNA]</scope>
    <source>
        <strain evidence="19 20">NCTC13161</strain>
    </source>
</reference>
<evidence type="ECO:0000256" key="6">
    <source>
        <dbReference type="ARBA" id="ARBA00022692"/>
    </source>
</evidence>
<keyword evidence="6 14" id="KW-0812">Transmembrane</keyword>
<comment type="subcellular location">
    <subcellularLocation>
        <location evidence="1 14">Cell outer membrane</location>
        <topology evidence="1 14">Multi-pass membrane protein</topology>
    </subcellularLocation>
</comment>
<feature type="domain" description="TonB-dependent receptor-like beta-barrel" evidence="17">
    <location>
        <begin position="340"/>
        <end position="775"/>
    </location>
</feature>
<evidence type="ECO:0000256" key="16">
    <source>
        <dbReference type="RuleBase" id="RU003357"/>
    </source>
</evidence>
<dbReference type="Proteomes" id="UP000215126">
    <property type="component" value="Chromosome 1"/>
</dbReference>
<dbReference type="PROSITE" id="PS52016">
    <property type="entry name" value="TONB_DEPENDENT_REC_3"/>
    <property type="match status" value="1"/>
</dbReference>
<dbReference type="GO" id="GO:0009279">
    <property type="term" value="C:cell outer membrane"/>
    <property type="evidence" value="ECO:0007669"/>
    <property type="project" value="UniProtKB-SubCell"/>
</dbReference>
<comment type="similarity">
    <text evidence="2 14 16">Belongs to the TonB-dependent receptor family.</text>
</comment>
<evidence type="ECO:0000256" key="5">
    <source>
        <dbReference type="ARBA" id="ARBA00022496"/>
    </source>
</evidence>
<keyword evidence="10 16" id="KW-0798">TonB box</keyword>
<dbReference type="Pfam" id="PF00593">
    <property type="entry name" value="TonB_dep_Rec_b-barrel"/>
    <property type="match status" value="1"/>
</dbReference>
<dbReference type="GO" id="GO:0015344">
    <property type="term" value="F:siderophore uptake transmembrane transporter activity"/>
    <property type="evidence" value="ECO:0007669"/>
    <property type="project" value="TreeGrafter"/>
</dbReference>
<dbReference type="GO" id="GO:0015891">
    <property type="term" value="P:siderophore transport"/>
    <property type="evidence" value="ECO:0007669"/>
    <property type="project" value="InterPro"/>
</dbReference>
<dbReference type="GO" id="GO:0038023">
    <property type="term" value="F:signaling receptor activity"/>
    <property type="evidence" value="ECO:0007669"/>
    <property type="project" value="InterPro"/>
</dbReference>
<keyword evidence="20" id="KW-1185">Reference proteome</keyword>
<dbReference type="NCBIfam" id="TIGR01783">
    <property type="entry name" value="TonB-siderophor"/>
    <property type="match status" value="1"/>
</dbReference>
<dbReference type="PROSITE" id="PS51257">
    <property type="entry name" value="PROKAR_LIPOPROTEIN"/>
    <property type="match status" value="1"/>
</dbReference>
<accession>A0A239SCS2</accession>
<evidence type="ECO:0000259" key="17">
    <source>
        <dbReference type="Pfam" id="PF00593"/>
    </source>
</evidence>
<evidence type="ECO:0000256" key="10">
    <source>
        <dbReference type="ARBA" id="ARBA00023077"/>
    </source>
</evidence>
<evidence type="ECO:0000313" key="19">
    <source>
        <dbReference type="EMBL" id="SNU83207.1"/>
    </source>
</evidence>
<keyword evidence="3 14" id="KW-0813">Transport</keyword>
<dbReference type="InterPro" id="IPR039426">
    <property type="entry name" value="TonB-dep_rcpt-like"/>
</dbReference>
<keyword evidence="9" id="KW-0406">Ion transport</keyword>
<organism evidence="19 20">
    <name type="scientific">Pandoraea sputorum</name>
    <dbReference type="NCBI Taxonomy" id="93222"/>
    <lineage>
        <taxon>Bacteria</taxon>
        <taxon>Pseudomonadati</taxon>
        <taxon>Pseudomonadota</taxon>
        <taxon>Betaproteobacteria</taxon>
        <taxon>Burkholderiales</taxon>
        <taxon>Burkholderiaceae</taxon>
        <taxon>Pandoraea</taxon>
    </lineage>
</organism>
<keyword evidence="4 14" id="KW-1134">Transmembrane beta strand</keyword>
<sequence>MPRRAPARLSRVPLSYAVFLSCGKGFAVDRQVSSQPGHLSVARAHSNKLFLMSLASRSSRFARVSRAGIVAPSASPWPSLCPIVVASALSFGTVVFGGNAMAQSAQSGDAAGAAQAGAQSPVALPTVTVQGDREQSPNDTQPAYVGGQVARGMSFGVLGNQSTLDVPFSMSAYTSKMIEDQQARTLADVLDNDPSVRMSRGFGNFAQTFVIRGFTLAGDDISLNGLYGITPRQLVSTEALERVELFKGANAFLKGASPGGSSIGGGVNLQLKRADDTPLNRVTIDGSGSGEFGTHIDVGRRFGSEGQFGIRVNQAIRDGETAVDREHSNSRTTSVALDWRGDKLRLSADFLYQKLHIGSGRALYNFSGNVLPQPPAATSNYAQSWSYSTLEDSVGILRAEYDFLPHWTAYVTGGIRHTNENGEYSNPTWKGASSPVTATRLNAPHQEDALSGEVGVRGRFTTGPVSHFFTAGASGTRLDSQSAFTFASAFNTSFVNPPQVAYPTTSSQGGNLNDPQTTALTLLRSVSASDTLGFFNDRILATVGVRHQSIGVNNYGYTGVQSLAYNDAITTPLFGIVVKPWQNVSLFANRSEGLAAGTTAPQGTVNYGQSLPPYRSKQIEFGAKYDTARFGASIAFYQIEKPSAYTNASNVYVADGLERHRGVEASVYGSPVKNVRVIAGVSYINGTLLNQSSAATNGNRPVGVPTFQYNLGAEYDIPWVQGLTLNARWIHTGREYANIANTASIPAWDRFDVGARYATQIYGKSTTFRLSVLNVTNKAYWSSVSSSNYLTLGAPRTFLLSMTTDF</sequence>
<dbReference type="PANTHER" id="PTHR32552:SF82">
    <property type="entry name" value="FCUA PROTEIN"/>
    <property type="match status" value="1"/>
</dbReference>
<dbReference type="InterPro" id="IPR010105">
    <property type="entry name" value="TonB_sidphr_rcpt"/>
</dbReference>
<evidence type="ECO:0000259" key="18">
    <source>
        <dbReference type="Pfam" id="PF07715"/>
    </source>
</evidence>
<dbReference type="STRING" id="93222.NA29_11105"/>
<evidence type="ECO:0000256" key="14">
    <source>
        <dbReference type="PROSITE-ProRule" id="PRU01360"/>
    </source>
</evidence>
<dbReference type="InterPro" id="IPR036942">
    <property type="entry name" value="Beta-barrel_TonB_sf"/>
</dbReference>
<dbReference type="InterPro" id="IPR010917">
    <property type="entry name" value="TonB_rcpt_CS"/>
</dbReference>
<evidence type="ECO:0000256" key="15">
    <source>
        <dbReference type="PROSITE-ProRule" id="PRU10144"/>
    </source>
</evidence>
<dbReference type="InterPro" id="IPR000531">
    <property type="entry name" value="Beta-barrel_TonB"/>
</dbReference>
<gene>
    <name evidence="19" type="primary">fcuA_2</name>
    <name evidence="19" type="ORF">SAMEA4530655_01364</name>
</gene>
<dbReference type="InterPro" id="IPR037066">
    <property type="entry name" value="Plug_dom_sf"/>
</dbReference>
<protein>
    <submittedName>
        <fullName evidence="19">Ferrichrome receptor FcuA</fullName>
    </submittedName>
</protein>
<keyword evidence="5" id="KW-0410">Iron transport</keyword>
<dbReference type="Gene3D" id="2.170.130.10">
    <property type="entry name" value="TonB-dependent receptor, plug domain"/>
    <property type="match status" value="1"/>
</dbReference>
<evidence type="ECO:0000256" key="11">
    <source>
        <dbReference type="ARBA" id="ARBA00023136"/>
    </source>
</evidence>
<evidence type="ECO:0000256" key="13">
    <source>
        <dbReference type="ARBA" id="ARBA00023237"/>
    </source>
</evidence>
<evidence type="ECO:0000256" key="7">
    <source>
        <dbReference type="ARBA" id="ARBA00022729"/>
    </source>
</evidence>
<evidence type="ECO:0000256" key="1">
    <source>
        <dbReference type="ARBA" id="ARBA00004571"/>
    </source>
</evidence>
<proteinExistence type="inferred from homology"/>
<evidence type="ECO:0000256" key="8">
    <source>
        <dbReference type="ARBA" id="ARBA00023004"/>
    </source>
</evidence>
<dbReference type="AlphaFoldDB" id="A0A239SCS2"/>
<evidence type="ECO:0000313" key="20">
    <source>
        <dbReference type="Proteomes" id="UP000215126"/>
    </source>
</evidence>
<dbReference type="EMBL" id="LT906435">
    <property type="protein sequence ID" value="SNU83207.1"/>
    <property type="molecule type" value="Genomic_DNA"/>
</dbReference>
<evidence type="ECO:0000256" key="3">
    <source>
        <dbReference type="ARBA" id="ARBA00022448"/>
    </source>
</evidence>
<dbReference type="Pfam" id="PF07715">
    <property type="entry name" value="Plug"/>
    <property type="match status" value="1"/>
</dbReference>
<keyword evidence="13 14" id="KW-0998">Cell outer membrane</keyword>
<keyword evidence="7" id="KW-0732">Signal</keyword>
<feature type="domain" description="TonB-dependent receptor plug" evidence="18">
    <location>
        <begin position="164"/>
        <end position="260"/>
    </location>
</feature>
<evidence type="ECO:0000256" key="4">
    <source>
        <dbReference type="ARBA" id="ARBA00022452"/>
    </source>
</evidence>
<keyword evidence="12 19" id="KW-0675">Receptor</keyword>
<dbReference type="SUPFAM" id="SSF56935">
    <property type="entry name" value="Porins"/>
    <property type="match status" value="1"/>
</dbReference>
<dbReference type="InterPro" id="IPR012910">
    <property type="entry name" value="Plug_dom"/>
</dbReference>
<dbReference type="PROSITE" id="PS01156">
    <property type="entry name" value="TONB_DEPENDENT_REC_2"/>
    <property type="match status" value="1"/>
</dbReference>
<keyword evidence="8" id="KW-0408">Iron</keyword>
<keyword evidence="11 14" id="KW-0472">Membrane</keyword>
<dbReference type="Gene3D" id="2.40.170.20">
    <property type="entry name" value="TonB-dependent receptor, beta-barrel domain"/>
    <property type="match status" value="1"/>
</dbReference>
<evidence type="ECO:0000256" key="12">
    <source>
        <dbReference type="ARBA" id="ARBA00023170"/>
    </source>
</evidence>
<evidence type="ECO:0000256" key="9">
    <source>
        <dbReference type="ARBA" id="ARBA00023065"/>
    </source>
</evidence>
<feature type="short sequence motif" description="TonB C-terminal box" evidence="15">
    <location>
        <begin position="789"/>
        <end position="806"/>
    </location>
</feature>